<feature type="region of interest" description="Disordered" evidence="2">
    <location>
        <begin position="105"/>
        <end position="124"/>
    </location>
</feature>
<dbReference type="AlphaFoldDB" id="A0A976IKJ7"/>
<dbReference type="Gene3D" id="2.40.50.40">
    <property type="match status" value="1"/>
</dbReference>
<dbReference type="SMART" id="SM00298">
    <property type="entry name" value="CHROMO"/>
    <property type="match status" value="1"/>
</dbReference>
<feature type="coiled-coil region" evidence="1">
    <location>
        <begin position="23"/>
        <end position="50"/>
    </location>
</feature>
<dbReference type="GeneID" id="94352236"/>
<keyword evidence="1" id="KW-0175">Coiled coil</keyword>
<dbReference type="EMBL" id="SHOA02000036">
    <property type="protein sequence ID" value="TDH73438.1"/>
    <property type="molecule type" value="Genomic_DNA"/>
</dbReference>
<keyword evidence="5" id="KW-1185">Reference proteome</keyword>
<dbReference type="SUPFAM" id="SSF54160">
    <property type="entry name" value="Chromo domain-like"/>
    <property type="match status" value="1"/>
</dbReference>
<dbReference type="InterPro" id="IPR000953">
    <property type="entry name" value="Chromo/chromo_shadow_dom"/>
</dbReference>
<evidence type="ECO:0000256" key="1">
    <source>
        <dbReference type="SAM" id="Coils"/>
    </source>
</evidence>
<dbReference type="PROSITE" id="PS50013">
    <property type="entry name" value="CHROMO_2"/>
    <property type="match status" value="1"/>
</dbReference>
<evidence type="ECO:0000259" key="3">
    <source>
        <dbReference type="PROSITE" id="PS50013"/>
    </source>
</evidence>
<name>A0A976IKJ7_BRELC</name>
<dbReference type="RefSeq" id="XP_067822936.1">
    <property type="nucleotide sequence ID" value="XM_067966565.1"/>
</dbReference>
<dbReference type="Pfam" id="PF00385">
    <property type="entry name" value="Chromo"/>
    <property type="match status" value="1"/>
</dbReference>
<protein>
    <recommendedName>
        <fullName evidence="3">Chromo domain-containing protein</fullName>
    </recommendedName>
</protein>
<dbReference type="InterPro" id="IPR023780">
    <property type="entry name" value="Chromo_domain"/>
</dbReference>
<evidence type="ECO:0000313" key="4">
    <source>
        <dbReference type="EMBL" id="TDH73438.1"/>
    </source>
</evidence>
<dbReference type="InterPro" id="IPR016197">
    <property type="entry name" value="Chromo-like_dom_sf"/>
</dbReference>
<organism evidence="4 5">
    <name type="scientific">Bremia lactucae</name>
    <name type="common">Lettuce downy mildew</name>
    <dbReference type="NCBI Taxonomy" id="4779"/>
    <lineage>
        <taxon>Eukaryota</taxon>
        <taxon>Sar</taxon>
        <taxon>Stramenopiles</taxon>
        <taxon>Oomycota</taxon>
        <taxon>Peronosporomycetes</taxon>
        <taxon>Peronosporales</taxon>
        <taxon>Peronosporaceae</taxon>
        <taxon>Bremia</taxon>
    </lineage>
</organism>
<evidence type="ECO:0000256" key="2">
    <source>
        <dbReference type="SAM" id="MobiDB-lite"/>
    </source>
</evidence>
<comment type="caution">
    <text evidence="4">The sequence shown here is derived from an EMBL/GenBank/DDBJ whole genome shotgun (WGS) entry which is preliminary data.</text>
</comment>
<dbReference type="Proteomes" id="UP000294530">
    <property type="component" value="Unassembled WGS sequence"/>
</dbReference>
<dbReference type="OrthoDB" id="167591at2759"/>
<gene>
    <name evidence="4" type="ORF">CCR75_008513</name>
</gene>
<dbReference type="KEGG" id="blac:94352236"/>
<reference evidence="4 5" key="1">
    <citation type="journal article" date="2021" name="Genome Biol.">
        <title>AFLAP: assembly-free linkage analysis pipeline using k-mers from genome sequencing data.</title>
        <authorList>
            <person name="Fletcher K."/>
            <person name="Zhang L."/>
            <person name="Gil J."/>
            <person name="Han R."/>
            <person name="Cavanaugh K."/>
            <person name="Michelmore R."/>
        </authorList>
    </citation>
    <scope>NUCLEOTIDE SEQUENCE [LARGE SCALE GENOMIC DNA]</scope>
    <source>
        <strain evidence="4 5">SF5</strain>
    </source>
</reference>
<proteinExistence type="predicted"/>
<accession>A0A976IKJ7</accession>
<sequence length="180" mass="21007">MLFLEVSVQQESSFPVAEFAKNFADKRQIIKTAQANLARAQEKQKDYYDRKRSNVTFKAGDMVMLDAKNLKKIGPFEIEAMINDDTPASCTQALNRLVESFRLKPNKIQESPDPESRADPETGSELHIVEALVKKRVYNKQPEWLVKWHGLPEHESTWEKEKNIRHDAHWRDLVQDFKIR</sequence>
<feature type="domain" description="Chromo" evidence="3">
    <location>
        <begin position="127"/>
        <end position="180"/>
    </location>
</feature>
<evidence type="ECO:0000313" key="5">
    <source>
        <dbReference type="Proteomes" id="UP000294530"/>
    </source>
</evidence>